<dbReference type="EMBL" id="BJLY01000001">
    <property type="protein sequence ID" value="GEB02822.1"/>
    <property type="molecule type" value="Genomic_DNA"/>
</dbReference>
<dbReference type="STRING" id="586239.AD943_04890"/>
<dbReference type="Proteomes" id="UP000320772">
    <property type="component" value="Unassembled WGS sequence"/>
</dbReference>
<dbReference type="InterPro" id="IPR001279">
    <property type="entry name" value="Metallo-B-lactamas"/>
</dbReference>
<evidence type="ECO:0000313" key="3">
    <source>
        <dbReference type="Proteomes" id="UP000320772"/>
    </source>
</evidence>
<dbReference type="AlphaFoldDB" id="A0A4Y3M0N4"/>
<gene>
    <name evidence="2" type="ORF">GRO01_03980</name>
</gene>
<dbReference type="PANTHER" id="PTHR15032">
    <property type="entry name" value="N-ACYL-PHOSPHATIDYLETHANOLAMINE-HYDROLYZING PHOSPHOLIPASE D"/>
    <property type="match status" value="1"/>
</dbReference>
<protein>
    <submittedName>
        <fullName evidence="2">MBL fold metallo-hydrolase</fullName>
    </submittedName>
</protein>
<proteinExistence type="predicted"/>
<organism evidence="2 3">
    <name type="scientific">Gluconobacter roseus NBRC 3990</name>
    <dbReference type="NCBI Taxonomy" id="1307950"/>
    <lineage>
        <taxon>Bacteria</taxon>
        <taxon>Pseudomonadati</taxon>
        <taxon>Pseudomonadota</taxon>
        <taxon>Alphaproteobacteria</taxon>
        <taxon>Acetobacterales</taxon>
        <taxon>Acetobacteraceae</taxon>
        <taxon>Gluconobacter</taxon>
    </lineage>
</organism>
<evidence type="ECO:0000259" key="1">
    <source>
        <dbReference type="Pfam" id="PF12706"/>
    </source>
</evidence>
<dbReference type="InterPro" id="IPR036866">
    <property type="entry name" value="RibonucZ/Hydroxyglut_hydro"/>
</dbReference>
<evidence type="ECO:0000313" key="2">
    <source>
        <dbReference type="EMBL" id="GEB02822.1"/>
    </source>
</evidence>
<dbReference type="Pfam" id="PF12706">
    <property type="entry name" value="Lactamase_B_2"/>
    <property type="match status" value="1"/>
</dbReference>
<accession>A0A4Y3M0N4</accession>
<sequence>MVNHIVKHALVLDDNLPHFDGRHYRNPEAWRPDETRTARKTSQRIGNIFRWQVGLRPRWPDALPPQKAYPQVTPAPGECCVTFIGHATVLLQFGRTGRAPLRIITDPVFSERCSPFRSFGPRRVRPPGITLNALPRIDIILVSHCHYDHMDLPSLRALAERDDPLCLSLPGNRRHLEKADLPRIAELDWWESMTDDGACITATPALHGSARTPLDANRALWGGFTIEADGHTVFFAGDTAWGKHFDAIHRRWPDIDLAILPIGAYDPRDLMRRVHMSPEEALMAFDTLRAKQGLPIHFGTFQLTDEAILEPPTRLEFASRGAGRPFQALENGESLALPPADTKS</sequence>
<name>A0A4Y3M0N4_9PROT</name>
<dbReference type="PANTHER" id="PTHR15032:SF36">
    <property type="entry name" value="METALLO-BETA-LACTAMASE DOMAIN-CONTAINING PROTEIN"/>
    <property type="match status" value="1"/>
</dbReference>
<keyword evidence="3" id="KW-1185">Reference proteome</keyword>
<dbReference type="Gene3D" id="3.60.15.10">
    <property type="entry name" value="Ribonuclease Z/Hydroxyacylglutathione hydrolase-like"/>
    <property type="match status" value="1"/>
</dbReference>
<reference evidence="2 3" key="1">
    <citation type="submission" date="2019-06" db="EMBL/GenBank/DDBJ databases">
        <title>Whole genome shotgun sequence of Gluconobacter roseus NBRC 3990.</title>
        <authorList>
            <person name="Hosoyama A."/>
            <person name="Uohara A."/>
            <person name="Ohji S."/>
            <person name="Ichikawa N."/>
        </authorList>
    </citation>
    <scope>NUCLEOTIDE SEQUENCE [LARGE SCALE GENOMIC DNA]</scope>
    <source>
        <strain evidence="2 3">NBRC 3990</strain>
    </source>
</reference>
<dbReference type="SUPFAM" id="SSF56281">
    <property type="entry name" value="Metallo-hydrolase/oxidoreductase"/>
    <property type="match status" value="1"/>
</dbReference>
<comment type="caution">
    <text evidence="2">The sequence shown here is derived from an EMBL/GenBank/DDBJ whole genome shotgun (WGS) entry which is preliminary data.</text>
</comment>
<feature type="domain" description="Metallo-beta-lactamase" evidence="1">
    <location>
        <begin position="102"/>
        <end position="298"/>
    </location>
</feature>
<dbReference type="GO" id="GO:0005737">
    <property type="term" value="C:cytoplasm"/>
    <property type="evidence" value="ECO:0007669"/>
    <property type="project" value="TreeGrafter"/>
</dbReference>